<keyword evidence="2" id="KW-1185">Reference proteome</keyword>
<accession>A0ABU8SCF6</accession>
<organism evidence="1 2">
    <name type="scientific">Novosphingobium aquae</name>
    <dbReference type="NCBI Taxonomy" id="3133435"/>
    <lineage>
        <taxon>Bacteria</taxon>
        <taxon>Pseudomonadati</taxon>
        <taxon>Pseudomonadota</taxon>
        <taxon>Alphaproteobacteria</taxon>
        <taxon>Sphingomonadales</taxon>
        <taxon>Sphingomonadaceae</taxon>
        <taxon>Novosphingobium</taxon>
    </lineage>
</organism>
<protein>
    <submittedName>
        <fullName evidence="1">Uncharacterized protein</fullName>
    </submittedName>
</protein>
<dbReference type="RefSeq" id="WP_339969086.1">
    <property type="nucleotide sequence ID" value="NZ_JBBHJY010000010.1"/>
</dbReference>
<reference evidence="1 2" key="1">
    <citation type="submission" date="2024-03" db="EMBL/GenBank/DDBJ databases">
        <authorList>
            <person name="Jo J.-H."/>
        </authorList>
    </citation>
    <scope>NUCLEOTIDE SEQUENCE [LARGE SCALE GENOMIC DNA]</scope>
    <source>
        <strain evidence="1 2">AS3R-12</strain>
    </source>
</reference>
<name>A0ABU8SCF6_9SPHN</name>
<sequence length="67" mass="7144">MAIGPKWSSASSRRPSRASCIAAGIRRPKSNGATFGLLSYPGIANLGDPMQSLAAELELRARAFVRR</sequence>
<evidence type="ECO:0000313" key="2">
    <source>
        <dbReference type="Proteomes" id="UP001379235"/>
    </source>
</evidence>
<evidence type="ECO:0000313" key="1">
    <source>
        <dbReference type="EMBL" id="MEJ6011642.1"/>
    </source>
</evidence>
<proteinExistence type="predicted"/>
<comment type="caution">
    <text evidence="1">The sequence shown here is derived from an EMBL/GenBank/DDBJ whole genome shotgun (WGS) entry which is preliminary data.</text>
</comment>
<dbReference type="EMBL" id="JBBHJY010000010">
    <property type="protein sequence ID" value="MEJ6011642.1"/>
    <property type="molecule type" value="Genomic_DNA"/>
</dbReference>
<gene>
    <name evidence="1" type="ORF">WG900_17140</name>
</gene>
<dbReference type="Proteomes" id="UP001379235">
    <property type="component" value="Unassembled WGS sequence"/>
</dbReference>